<keyword evidence="4" id="KW-1185">Reference proteome</keyword>
<accession>A0AAC9RUE8</accession>
<evidence type="ECO:0000313" key="3">
    <source>
        <dbReference type="EMBL" id="ARJ50967.1"/>
    </source>
</evidence>
<dbReference type="Proteomes" id="UP000242864">
    <property type="component" value="Chromosome"/>
</dbReference>
<keyword evidence="2" id="KW-0812">Transmembrane</keyword>
<feature type="transmembrane region" description="Helical" evidence="2">
    <location>
        <begin position="6"/>
        <end position="25"/>
    </location>
</feature>
<dbReference type="EMBL" id="CP020773">
    <property type="protein sequence ID" value="ARJ50967.1"/>
    <property type="molecule type" value="Genomic_DNA"/>
</dbReference>
<dbReference type="Gene3D" id="3.10.450.130">
    <property type="entry name" value="folded 79 residue fragment of lin0334 like domains"/>
    <property type="match status" value="1"/>
</dbReference>
<feature type="region of interest" description="Disordered" evidence="1">
    <location>
        <begin position="118"/>
        <end position="140"/>
    </location>
</feature>
<keyword evidence="2" id="KW-0472">Membrane</keyword>
<evidence type="ECO:0000313" key="4">
    <source>
        <dbReference type="Proteomes" id="UP000242864"/>
    </source>
</evidence>
<keyword evidence="2" id="KW-1133">Transmembrane helix</keyword>
<evidence type="ECO:0000256" key="1">
    <source>
        <dbReference type="SAM" id="MobiDB-lite"/>
    </source>
</evidence>
<dbReference type="KEGG" id="slz:B5P37_06350"/>
<sequence>MSKKRILIFVSMTFIILIIIGGVYLKMKYDEREKQKEIYYKQQQERITLYLKYNTKEPNTIKSVHFKSFESGPMGDAVIEGYINNNKKYDFTAFASPERNFQFGGSLTGNPKIFELLKPAHESKSPDEIQKELEQKKKDH</sequence>
<gene>
    <name evidence="3" type="ORF">B5P37_06350</name>
</gene>
<proteinExistence type="predicted"/>
<evidence type="ECO:0000256" key="2">
    <source>
        <dbReference type="SAM" id="Phobius"/>
    </source>
</evidence>
<evidence type="ECO:0008006" key="5">
    <source>
        <dbReference type="Google" id="ProtNLM"/>
    </source>
</evidence>
<dbReference type="InterPro" id="IPR009881">
    <property type="entry name" value="DUF1433"/>
</dbReference>
<reference evidence="3 4" key="1">
    <citation type="submission" date="2017-04" db="EMBL/GenBank/DDBJ databases">
        <authorList>
            <person name="Veseli I.A."/>
            <person name="Tang C."/>
            <person name="Pombert J.-F."/>
        </authorList>
    </citation>
    <scope>NUCLEOTIDE SEQUENCE [LARGE SCALE GENOMIC DNA]</scope>
    <source>
        <strain evidence="3 4">ATCC 700373</strain>
    </source>
</reference>
<organism evidence="3 4">
    <name type="scientific">Staphylococcus lutrae</name>
    <dbReference type="NCBI Taxonomy" id="155085"/>
    <lineage>
        <taxon>Bacteria</taxon>
        <taxon>Bacillati</taxon>
        <taxon>Bacillota</taxon>
        <taxon>Bacilli</taxon>
        <taxon>Bacillales</taxon>
        <taxon>Staphylococcaceae</taxon>
        <taxon>Staphylococcus</taxon>
    </lineage>
</organism>
<protein>
    <recommendedName>
        <fullName evidence="5">DUF1433 domain-containing protein</fullName>
    </recommendedName>
</protein>
<dbReference type="Pfam" id="PF07252">
    <property type="entry name" value="DUF1433"/>
    <property type="match status" value="1"/>
</dbReference>
<dbReference type="AlphaFoldDB" id="A0AAC9RUE8"/>
<name>A0AAC9RUE8_9STAP</name>
<dbReference type="RefSeq" id="WP_085237441.1">
    <property type="nucleotide sequence ID" value="NZ_CP020773.1"/>
</dbReference>